<keyword evidence="2" id="KW-1133">Transmembrane helix</keyword>
<feature type="non-terminal residue" evidence="3">
    <location>
        <position position="1"/>
    </location>
</feature>
<proteinExistence type="predicted"/>
<evidence type="ECO:0000313" key="4">
    <source>
        <dbReference type="Proteomes" id="UP000789759"/>
    </source>
</evidence>
<organism evidence="3 4">
    <name type="scientific">Cetraspora pellucida</name>
    <dbReference type="NCBI Taxonomy" id="1433469"/>
    <lineage>
        <taxon>Eukaryota</taxon>
        <taxon>Fungi</taxon>
        <taxon>Fungi incertae sedis</taxon>
        <taxon>Mucoromycota</taxon>
        <taxon>Glomeromycotina</taxon>
        <taxon>Glomeromycetes</taxon>
        <taxon>Diversisporales</taxon>
        <taxon>Gigasporaceae</taxon>
        <taxon>Cetraspora</taxon>
    </lineage>
</organism>
<keyword evidence="2" id="KW-0812">Transmembrane</keyword>
<dbReference type="EMBL" id="CAJVQA010051901">
    <property type="protein sequence ID" value="CAG8822581.1"/>
    <property type="molecule type" value="Genomic_DNA"/>
</dbReference>
<protein>
    <submittedName>
        <fullName evidence="3">19463_t:CDS:1</fullName>
    </submittedName>
</protein>
<evidence type="ECO:0000256" key="1">
    <source>
        <dbReference type="SAM" id="MobiDB-lite"/>
    </source>
</evidence>
<feature type="transmembrane region" description="Helical" evidence="2">
    <location>
        <begin position="55"/>
        <end position="79"/>
    </location>
</feature>
<name>A0A9N9KDF4_9GLOM</name>
<keyword evidence="2" id="KW-0472">Membrane</keyword>
<comment type="caution">
    <text evidence="3">The sequence shown here is derived from an EMBL/GenBank/DDBJ whole genome shotgun (WGS) entry which is preliminary data.</text>
</comment>
<sequence>TAALATVCNSIVVIAAHGSQNALPVNVTSTAGDNNTVPRNSTICVDCLYYDYGYFYLHLIIFVIISLITAFGLTVVSCVQKIIDSCKINASENDCNSAYRYVAISNLVGYGISAIISIHFALVNHEFYLIYKAEEDNLKVDVPKEDPEDNSSSTSKQENKI</sequence>
<keyword evidence="4" id="KW-1185">Reference proteome</keyword>
<dbReference type="OrthoDB" id="2485796at2759"/>
<feature type="transmembrane region" description="Helical" evidence="2">
    <location>
        <begin position="99"/>
        <end position="122"/>
    </location>
</feature>
<feature type="region of interest" description="Disordered" evidence="1">
    <location>
        <begin position="141"/>
        <end position="161"/>
    </location>
</feature>
<dbReference type="AlphaFoldDB" id="A0A9N9KDF4"/>
<evidence type="ECO:0000313" key="3">
    <source>
        <dbReference type="EMBL" id="CAG8822581.1"/>
    </source>
</evidence>
<evidence type="ECO:0000256" key="2">
    <source>
        <dbReference type="SAM" id="Phobius"/>
    </source>
</evidence>
<feature type="compositionally biased region" description="Polar residues" evidence="1">
    <location>
        <begin position="150"/>
        <end position="161"/>
    </location>
</feature>
<accession>A0A9N9KDF4</accession>
<gene>
    <name evidence="3" type="ORF">CPELLU_LOCUS19830</name>
</gene>
<dbReference type="Proteomes" id="UP000789759">
    <property type="component" value="Unassembled WGS sequence"/>
</dbReference>
<reference evidence="3" key="1">
    <citation type="submission" date="2021-06" db="EMBL/GenBank/DDBJ databases">
        <authorList>
            <person name="Kallberg Y."/>
            <person name="Tangrot J."/>
            <person name="Rosling A."/>
        </authorList>
    </citation>
    <scope>NUCLEOTIDE SEQUENCE</scope>
    <source>
        <strain evidence="3">FL966</strain>
    </source>
</reference>